<sequence length="251" mass="27253">MGFPRPFVTEIDHCLAGRGGDLQVLVTLRDGAAPPDHVRTRFDQVFRDLSDAAMWGAMAGQTFVPASSFLKLLTPAGSQSRPELLWTFAGRNVDPGCLLVIENLIHAQYGEVGGVASLRLGGELALGHDSVGSELPGDFEPYPFTVEYGFEDPQVLVDVTFADRQDVEKLAPFRIAWRAWEGIAIRGGFADATYRPGHASMMVKDDLRIVSTGLGAAYGRVSIADAGFYCLVNMLQTLHDRGVPIESVEIE</sequence>
<keyword evidence="2" id="KW-1185">Reference proteome</keyword>
<dbReference type="RefSeq" id="WP_086970964.1">
    <property type="nucleotide sequence ID" value="NZ_FCOJ02000034.1"/>
</dbReference>
<evidence type="ECO:0000313" key="2">
    <source>
        <dbReference type="Proteomes" id="UP000054596"/>
    </source>
</evidence>
<comment type="caution">
    <text evidence="1">The sequence shown here is derived from an EMBL/GenBank/DDBJ whole genome shotgun (WGS) entry which is preliminary data.</text>
</comment>
<name>A0A158BQ07_9BURK</name>
<gene>
    <name evidence="1" type="ORF">AWB82_04410</name>
</gene>
<dbReference type="AlphaFoldDB" id="A0A158BQ07"/>
<proteinExistence type="predicted"/>
<organism evidence="1 2">
    <name type="scientific">Caballeronia glebae</name>
    <dbReference type="NCBI Taxonomy" id="1777143"/>
    <lineage>
        <taxon>Bacteria</taxon>
        <taxon>Pseudomonadati</taxon>
        <taxon>Pseudomonadota</taxon>
        <taxon>Betaproteobacteria</taxon>
        <taxon>Burkholderiales</taxon>
        <taxon>Burkholderiaceae</taxon>
        <taxon>Caballeronia</taxon>
    </lineage>
</organism>
<accession>A0A158BQ07</accession>
<dbReference type="STRING" id="1777143.AWB82_04410"/>
<evidence type="ECO:0000313" key="1">
    <source>
        <dbReference type="EMBL" id="SAK72168.1"/>
    </source>
</evidence>
<dbReference type="Proteomes" id="UP000054596">
    <property type="component" value="Unassembled WGS sequence"/>
</dbReference>
<dbReference type="OrthoDB" id="442188at2"/>
<protein>
    <submittedName>
        <fullName evidence="1">Uncharacterized protein</fullName>
    </submittedName>
</protein>
<reference evidence="1" key="1">
    <citation type="submission" date="2016-01" db="EMBL/GenBank/DDBJ databases">
        <authorList>
            <person name="Peeters C."/>
        </authorList>
    </citation>
    <scope>NUCLEOTIDE SEQUENCE [LARGE SCALE GENOMIC DNA]</scope>
    <source>
        <strain evidence="1">LMG 29325</strain>
    </source>
</reference>
<dbReference type="EMBL" id="FCOJ02000034">
    <property type="protein sequence ID" value="SAK72168.1"/>
    <property type="molecule type" value="Genomic_DNA"/>
</dbReference>